<dbReference type="InterPro" id="IPR018550">
    <property type="entry name" value="Lipid-A_deacylase-rel"/>
</dbReference>
<proteinExistence type="predicted"/>
<evidence type="ECO:0000313" key="2">
    <source>
        <dbReference type="EMBL" id="QMV71761.1"/>
    </source>
</evidence>
<dbReference type="GO" id="GO:0016787">
    <property type="term" value="F:hydrolase activity"/>
    <property type="evidence" value="ECO:0007669"/>
    <property type="project" value="UniProtKB-KW"/>
</dbReference>
<dbReference type="Gene3D" id="2.40.160.20">
    <property type="match status" value="1"/>
</dbReference>
<dbReference type="Pfam" id="PF09411">
    <property type="entry name" value="PagL"/>
    <property type="match status" value="1"/>
</dbReference>
<dbReference type="AlphaFoldDB" id="A0A7G5ECN6"/>
<keyword evidence="1" id="KW-0732">Signal</keyword>
<accession>A0A7G5ECN6</accession>
<evidence type="ECO:0000313" key="3">
    <source>
        <dbReference type="Proteomes" id="UP000515240"/>
    </source>
</evidence>
<dbReference type="EMBL" id="CP058554">
    <property type="protein sequence ID" value="QMV71761.1"/>
    <property type="molecule type" value="Genomic_DNA"/>
</dbReference>
<name>A0A7G5ECN6_9BURK</name>
<organism evidence="2 3">
    <name type="scientific">Comamonas piscis</name>
    <dbReference type="NCBI Taxonomy" id="1562974"/>
    <lineage>
        <taxon>Bacteria</taxon>
        <taxon>Pseudomonadati</taxon>
        <taxon>Pseudomonadota</taxon>
        <taxon>Betaproteobacteria</taxon>
        <taxon>Burkholderiales</taxon>
        <taxon>Comamonadaceae</taxon>
        <taxon>Comamonas</taxon>
    </lineage>
</organism>
<dbReference type="RefSeq" id="WP_182326194.1">
    <property type="nucleotide sequence ID" value="NZ_CP058554.1"/>
</dbReference>
<evidence type="ECO:0000256" key="1">
    <source>
        <dbReference type="SAM" id="SignalP"/>
    </source>
</evidence>
<gene>
    <name evidence="2" type="ORF">HS961_02310</name>
</gene>
<feature type="chain" id="PRO_5028843538" evidence="1">
    <location>
        <begin position="25"/>
        <end position="187"/>
    </location>
</feature>
<keyword evidence="3" id="KW-1185">Reference proteome</keyword>
<dbReference type="Proteomes" id="UP000515240">
    <property type="component" value="Chromosome"/>
</dbReference>
<keyword evidence="2" id="KW-0378">Hydrolase</keyword>
<feature type="signal peptide" evidence="1">
    <location>
        <begin position="1"/>
        <end position="24"/>
    </location>
</feature>
<reference evidence="2 3" key="1">
    <citation type="journal article" date="2020" name="G3 (Bethesda)">
        <title>CeMbio - The Caenorhabditis elegans Microbiome Resource.</title>
        <authorList>
            <person name="Dirksen P."/>
            <person name="Assie A."/>
            <person name="Zimmermann J."/>
            <person name="Zhang F."/>
            <person name="Tietje A.M."/>
            <person name="Marsh S.A."/>
            <person name="Felix M.A."/>
            <person name="Shapira M."/>
            <person name="Kaleta C."/>
            <person name="Schulenburg H."/>
            <person name="Samuel B."/>
        </authorList>
    </citation>
    <scope>NUCLEOTIDE SEQUENCE [LARGE SCALE GENOMIC DNA]</scope>
    <source>
        <strain evidence="2 3">BIGb0172</strain>
    </source>
</reference>
<sequence length="187" mass="21308">MQYRPLLSAVGLCALTVWSASAHAQFADKRNSPTLYLQAGIAERDARAVTIGSTIPMDWKTFWWGHPVTAHWDMSLSAWNSDRMEQEGSRTIAIVGLVPTMRFHSKSQYPWFVEAGLGGYVSSKLYETRDKRFSTAFNFGTHIGVGYFTGMRRESEWSVRLEHLSNASIKRPNPGENFVQLRYARHF</sequence>
<protein>
    <submittedName>
        <fullName evidence="2">Acyloxyacyl hydrolase</fullName>
    </submittedName>
</protein>
<dbReference type="KEGG" id="cpis:HS961_02310"/>